<dbReference type="AlphaFoldDB" id="A0A1M5EAW2"/>
<evidence type="ECO:0000313" key="2">
    <source>
        <dbReference type="EMBL" id="SHF76284.1"/>
    </source>
</evidence>
<sequence>MAIRKKEREWCQMPDDRNGERIAKIEGMLEQMDKRLSNVEGYNKWIIGILITMWVTIIGAILFK</sequence>
<evidence type="ECO:0000256" key="1">
    <source>
        <dbReference type="SAM" id="Phobius"/>
    </source>
</evidence>
<feature type="transmembrane region" description="Helical" evidence="1">
    <location>
        <begin position="45"/>
        <end position="63"/>
    </location>
</feature>
<dbReference type="Proteomes" id="UP000184088">
    <property type="component" value="Unassembled WGS sequence"/>
</dbReference>
<gene>
    <name evidence="2" type="ORF">SAMN02746089_02510</name>
</gene>
<accession>A0A1M5EAW2</accession>
<keyword evidence="1" id="KW-0812">Transmembrane</keyword>
<reference evidence="2 3" key="1">
    <citation type="submission" date="2016-11" db="EMBL/GenBank/DDBJ databases">
        <authorList>
            <person name="Jaros S."/>
            <person name="Januszkiewicz K."/>
            <person name="Wedrychowicz H."/>
        </authorList>
    </citation>
    <scope>NUCLEOTIDE SEQUENCE [LARGE SCALE GENOMIC DNA]</scope>
    <source>
        <strain evidence="2 3">DSM 17918</strain>
    </source>
</reference>
<organism evidence="2 3">
    <name type="scientific">Caldanaerobius fijiensis DSM 17918</name>
    <dbReference type="NCBI Taxonomy" id="1121256"/>
    <lineage>
        <taxon>Bacteria</taxon>
        <taxon>Bacillati</taxon>
        <taxon>Bacillota</taxon>
        <taxon>Clostridia</taxon>
        <taxon>Thermoanaerobacterales</taxon>
        <taxon>Thermoanaerobacteraceae</taxon>
        <taxon>Caldanaerobius</taxon>
    </lineage>
</organism>
<keyword evidence="1" id="KW-1133">Transmembrane helix</keyword>
<name>A0A1M5EAW2_9THEO</name>
<proteinExistence type="predicted"/>
<evidence type="ECO:0000313" key="3">
    <source>
        <dbReference type="Proteomes" id="UP000184088"/>
    </source>
</evidence>
<dbReference type="EMBL" id="FQVH01000043">
    <property type="protein sequence ID" value="SHF76284.1"/>
    <property type="molecule type" value="Genomic_DNA"/>
</dbReference>
<dbReference type="RefSeq" id="WP_073345981.1">
    <property type="nucleotide sequence ID" value="NZ_FQVH01000043.1"/>
</dbReference>
<keyword evidence="3" id="KW-1185">Reference proteome</keyword>
<dbReference type="STRING" id="1121256.SAMN02746089_02510"/>
<keyword evidence="1" id="KW-0472">Membrane</keyword>
<evidence type="ECO:0008006" key="4">
    <source>
        <dbReference type="Google" id="ProtNLM"/>
    </source>
</evidence>
<protein>
    <recommendedName>
        <fullName evidence="4">Haemolysin XhlA</fullName>
    </recommendedName>
</protein>